<feature type="compositionally biased region" description="Low complexity" evidence="1">
    <location>
        <begin position="101"/>
        <end position="134"/>
    </location>
</feature>
<evidence type="ECO:0000313" key="3">
    <source>
        <dbReference type="Proteomes" id="UP001219525"/>
    </source>
</evidence>
<dbReference type="EMBL" id="JARJCW010000001">
    <property type="protein sequence ID" value="KAJ7230550.1"/>
    <property type="molecule type" value="Genomic_DNA"/>
</dbReference>
<evidence type="ECO:0000313" key="2">
    <source>
        <dbReference type="EMBL" id="KAJ7230550.1"/>
    </source>
</evidence>
<proteinExistence type="predicted"/>
<feature type="region of interest" description="Disordered" evidence="1">
    <location>
        <begin position="101"/>
        <end position="202"/>
    </location>
</feature>
<name>A0AAD6YVV0_9AGAR</name>
<accession>A0AAD6YVV0</accession>
<sequence length="437" mass="48295">MSPRYLSADAENVIRLTIELEPYTHPMTAMEYLLTEDLSRTAVCTDVGVLLRSVAKFFSVEVLVSLEQTLEMWEIQSLPEITMFHAAQHIFQTFVVRSATEGSAGSTGSTGSRSTGQSVSTSDGSSATPSSANSGIGGRPCCSTNESLDGSEQNDTPEDQSTDNSTTKNSPLPGDGFRNATRRTVKTESGSPPRTKHSTSSTLRQNIICSPIIHKAALHFDTAFHQSSNLPAAFGDTTLSIAVLYHVTRAHYLPSFFLFRREFKPSELHHRSAFYLSNIEANGASHVLHYKFHPQNNPDPLLVFSFAVNPKIILGKQPYTKNLYFKTRIIEVPVNPLNVGYTTRYQEFCKFVKKNWTQSWSEEECEELEKFDFVVSPVCERPSDNSVGITHSLKNSGPQLMQVAACSGAAQAYLNSTIVEIVHEDCQPYRPPPQASP</sequence>
<keyword evidence="3" id="KW-1185">Reference proteome</keyword>
<gene>
    <name evidence="2" type="ORF">GGX14DRAFT_411377</name>
</gene>
<organism evidence="2 3">
    <name type="scientific">Mycena pura</name>
    <dbReference type="NCBI Taxonomy" id="153505"/>
    <lineage>
        <taxon>Eukaryota</taxon>
        <taxon>Fungi</taxon>
        <taxon>Dikarya</taxon>
        <taxon>Basidiomycota</taxon>
        <taxon>Agaricomycotina</taxon>
        <taxon>Agaricomycetes</taxon>
        <taxon>Agaricomycetidae</taxon>
        <taxon>Agaricales</taxon>
        <taxon>Marasmiineae</taxon>
        <taxon>Mycenaceae</taxon>
        <taxon>Mycena</taxon>
    </lineage>
</organism>
<feature type="compositionally biased region" description="Polar residues" evidence="1">
    <location>
        <begin position="187"/>
        <end position="202"/>
    </location>
</feature>
<dbReference type="AlphaFoldDB" id="A0AAD6YVV0"/>
<comment type="caution">
    <text evidence="2">The sequence shown here is derived from an EMBL/GenBank/DDBJ whole genome shotgun (WGS) entry which is preliminary data.</text>
</comment>
<reference evidence="2" key="1">
    <citation type="submission" date="2023-03" db="EMBL/GenBank/DDBJ databases">
        <title>Massive genome expansion in bonnet fungi (Mycena s.s.) driven by repeated elements and novel gene families across ecological guilds.</title>
        <authorList>
            <consortium name="Lawrence Berkeley National Laboratory"/>
            <person name="Harder C.B."/>
            <person name="Miyauchi S."/>
            <person name="Viragh M."/>
            <person name="Kuo A."/>
            <person name="Thoen E."/>
            <person name="Andreopoulos B."/>
            <person name="Lu D."/>
            <person name="Skrede I."/>
            <person name="Drula E."/>
            <person name="Henrissat B."/>
            <person name="Morin E."/>
            <person name="Kohler A."/>
            <person name="Barry K."/>
            <person name="LaButti K."/>
            <person name="Morin E."/>
            <person name="Salamov A."/>
            <person name="Lipzen A."/>
            <person name="Mereny Z."/>
            <person name="Hegedus B."/>
            <person name="Baldrian P."/>
            <person name="Stursova M."/>
            <person name="Weitz H."/>
            <person name="Taylor A."/>
            <person name="Grigoriev I.V."/>
            <person name="Nagy L.G."/>
            <person name="Martin F."/>
            <person name="Kauserud H."/>
        </authorList>
    </citation>
    <scope>NUCLEOTIDE SEQUENCE</scope>
    <source>
        <strain evidence="2">9144</strain>
    </source>
</reference>
<feature type="compositionally biased region" description="Polar residues" evidence="1">
    <location>
        <begin position="142"/>
        <end position="154"/>
    </location>
</feature>
<dbReference type="Proteomes" id="UP001219525">
    <property type="component" value="Unassembled WGS sequence"/>
</dbReference>
<protein>
    <submittedName>
        <fullName evidence="2">Uncharacterized protein</fullName>
    </submittedName>
</protein>
<evidence type="ECO:0000256" key="1">
    <source>
        <dbReference type="SAM" id="MobiDB-lite"/>
    </source>
</evidence>